<name>A0A2R8C210_9RHOB</name>
<keyword evidence="2" id="KW-1185">Reference proteome</keyword>
<reference evidence="1 2" key="1">
    <citation type="submission" date="2018-03" db="EMBL/GenBank/DDBJ databases">
        <authorList>
            <person name="Keele B.F."/>
        </authorList>
    </citation>
    <scope>NUCLEOTIDE SEQUENCE [LARGE SCALE GENOMIC DNA]</scope>
    <source>
        <strain evidence="1 2">CECT 8504</strain>
    </source>
</reference>
<evidence type="ECO:0000313" key="2">
    <source>
        <dbReference type="Proteomes" id="UP000244912"/>
    </source>
</evidence>
<dbReference type="RefSeq" id="WP_181375915.1">
    <property type="nucleotide sequence ID" value="NZ_ONZF01000021.1"/>
</dbReference>
<organism evidence="1 2">
    <name type="scientific">Palleronia abyssalis</name>
    <dbReference type="NCBI Taxonomy" id="1501240"/>
    <lineage>
        <taxon>Bacteria</taxon>
        <taxon>Pseudomonadati</taxon>
        <taxon>Pseudomonadota</taxon>
        <taxon>Alphaproteobacteria</taxon>
        <taxon>Rhodobacterales</taxon>
        <taxon>Roseobacteraceae</taxon>
        <taxon>Palleronia</taxon>
    </lineage>
</organism>
<accession>A0A2R8C210</accession>
<proteinExistence type="predicted"/>
<dbReference type="AlphaFoldDB" id="A0A2R8C210"/>
<protein>
    <submittedName>
        <fullName evidence="1">Uncharacterized protein</fullName>
    </submittedName>
</protein>
<sequence>MTTSSMTLTAANDNPGGTTSVEVQLSSFVTIIAKAYVAEARKKVHSA</sequence>
<dbReference type="EMBL" id="ONZF01000021">
    <property type="protein sequence ID" value="SPJ26458.1"/>
    <property type="molecule type" value="Genomic_DNA"/>
</dbReference>
<dbReference type="Proteomes" id="UP000244912">
    <property type="component" value="Unassembled WGS sequence"/>
</dbReference>
<gene>
    <name evidence="1" type="ORF">PAA8504_04320</name>
</gene>
<evidence type="ECO:0000313" key="1">
    <source>
        <dbReference type="EMBL" id="SPJ26458.1"/>
    </source>
</evidence>